<name>A0A9P7DC95_9AGAM</name>
<feature type="compositionally biased region" description="Polar residues" evidence="1">
    <location>
        <begin position="78"/>
        <end position="90"/>
    </location>
</feature>
<evidence type="ECO:0000313" key="2">
    <source>
        <dbReference type="EMBL" id="KAG1787017.1"/>
    </source>
</evidence>
<dbReference type="Proteomes" id="UP000719766">
    <property type="component" value="Unassembled WGS sequence"/>
</dbReference>
<feature type="region of interest" description="Disordered" evidence="1">
    <location>
        <begin position="68"/>
        <end position="90"/>
    </location>
</feature>
<feature type="region of interest" description="Disordered" evidence="1">
    <location>
        <begin position="204"/>
        <end position="246"/>
    </location>
</feature>
<comment type="caution">
    <text evidence="2">The sequence shown here is derived from an EMBL/GenBank/DDBJ whole genome shotgun (WGS) entry which is preliminary data.</text>
</comment>
<dbReference type="OrthoDB" id="2688706at2759"/>
<proteinExistence type="predicted"/>
<protein>
    <submittedName>
        <fullName evidence="2">Uncharacterized protein</fullName>
    </submittedName>
</protein>
<sequence>MKELDDATGIDARALVAFRPGMSGAREKLQRASKRVTTVQEDVAYSSFDIFAITLPIVYGERKQEARSDGSCRRSWPGQATSTSLSSTGSDNLPSSIAVFQPISPLIALLHLSSSLRKLQTFISFHITEIRRRRGLAQETLITYGVKADGPHGLLITTEETLVQFSWAKPIRQTFLPVRPWDRYLLGVPDFAEQRDFAYDMESMEGRTEPGSLMDESDKLPGGSPVEEEPSSLALQLQFHPRQPFD</sequence>
<dbReference type="GeneID" id="64603476"/>
<keyword evidence="3" id="KW-1185">Reference proteome</keyword>
<reference evidence="2" key="1">
    <citation type="journal article" date="2020" name="New Phytol.">
        <title>Comparative genomics reveals dynamic genome evolution in host specialist ectomycorrhizal fungi.</title>
        <authorList>
            <person name="Lofgren L.A."/>
            <person name="Nguyen N.H."/>
            <person name="Vilgalys R."/>
            <person name="Ruytinx J."/>
            <person name="Liao H.L."/>
            <person name="Branco S."/>
            <person name="Kuo A."/>
            <person name="LaButti K."/>
            <person name="Lipzen A."/>
            <person name="Andreopoulos W."/>
            <person name="Pangilinan J."/>
            <person name="Riley R."/>
            <person name="Hundley H."/>
            <person name="Na H."/>
            <person name="Barry K."/>
            <person name="Grigoriev I.V."/>
            <person name="Stajich J.E."/>
            <person name="Kennedy P.G."/>
        </authorList>
    </citation>
    <scope>NUCLEOTIDE SEQUENCE</scope>
    <source>
        <strain evidence="2">S12</strain>
    </source>
</reference>
<evidence type="ECO:0000256" key="1">
    <source>
        <dbReference type="SAM" id="MobiDB-lite"/>
    </source>
</evidence>
<gene>
    <name evidence="2" type="ORF">HD556DRAFT_1539318</name>
</gene>
<dbReference type="RefSeq" id="XP_041154401.1">
    <property type="nucleotide sequence ID" value="XM_041309712.1"/>
</dbReference>
<accession>A0A9P7DC95</accession>
<dbReference type="EMBL" id="JABBWE010000085">
    <property type="protein sequence ID" value="KAG1787017.1"/>
    <property type="molecule type" value="Genomic_DNA"/>
</dbReference>
<evidence type="ECO:0000313" key="3">
    <source>
        <dbReference type="Proteomes" id="UP000719766"/>
    </source>
</evidence>
<organism evidence="2 3">
    <name type="scientific">Suillus plorans</name>
    <dbReference type="NCBI Taxonomy" id="116603"/>
    <lineage>
        <taxon>Eukaryota</taxon>
        <taxon>Fungi</taxon>
        <taxon>Dikarya</taxon>
        <taxon>Basidiomycota</taxon>
        <taxon>Agaricomycotina</taxon>
        <taxon>Agaricomycetes</taxon>
        <taxon>Agaricomycetidae</taxon>
        <taxon>Boletales</taxon>
        <taxon>Suillineae</taxon>
        <taxon>Suillaceae</taxon>
        <taxon>Suillus</taxon>
    </lineage>
</organism>
<dbReference type="AlphaFoldDB" id="A0A9P7DC95"/>